<dbReference type="NCBIfam" id="TIGR01378">
    <property type="entry name" value="thi_PPkinase"/>
    <property type="match status" value="1"/>
</dbReference>
<evidence type="ECO:0000256" key="2">
    <source>
        <dbReference type="ARBA" id="ARBA00022741"/>
    </source>
</evidence>
<feature type="domain" description="Thiamin pyrophosphokinase thiamin-binding" evidence="6">
    <location>
        <begin position="138"/>
        <end position="204"/>
    </location>
</feature>
<reference evidence="7 8" key="1">
    <citation type="submission" date="2016-10" db="EMBL/GenBank/DDBJ databases">
        <authorList>
            <person name="Varghese N."/>
            <person name="Submissions S."/>
        </authorList>
    </citation>
    <scope>NUCLEOTIDE SEQUENCE [LARGE SCALE GENOMIC DNA]</scope>
    <source>
        <strain evidence="7 8">DSM 13796</strain>
    </source>
</reference>
<dbReference type="Pfam" id="PF04265">
    <property type="entry name" value="TPK_B1_binding"/>
    <property type="match status" value="1"/>
</dbReference>
<dbReference type="SMART" id="SM00983">
    <property type="entry name" value="TPK_B1_binding"/>
    <property type="match status" value="1"/>
</dbReference>
<dbReference type="CDD" id="cd07995">
    <property type="entry name" value="TPK"/>
    <property type="match status" value="1"/>
</dbReference>
<evidence type="ECO:0000256" key="4">
    <source>
        <dbReference type="ARBA" id="ARBA00022840"/>
    </source>
</evidence>
<dbReference type="InterPro" id="IPR053149">
    <property type="entry name" value="TPK"/>
</dbReference>
<organism evidence="7 8">
    <name type="scientific">Priestia endophytica DSM 13796</name>
    <dbReference type="NCBI Taxonomy" id="1121089"/>
    <lineage>
        <taxon>Bacteria</taxon>
        <taxon>Bacillati</taxon>
        <taxon>Bacillota</taxon>
        <taxon>Bacilli</taxon>
        <taxon>Bacillales</taxon>
        <taxon>Bacillaceae</taxon>
        <taxon>Priestia</taxon>
    </lineage>
</organism>
<keyword evidence="1" id="KW-0808">Transferase</keyword>
<dbReference type="InterPro" id="IPR007373">
    <property type="entry name" value="Thiamin_PyroPKinase_B1-bd"/>
</dbReference>
<dbReference type="PANTHER" id="PTHR41299">
    <property type="entry name" value="THIAMINE PYROPHOSPHOKINASE"/>
    <property type="match status" value="1"/>
</dbReference>
<dbReference type="RefSeq" id="WP_061801755.1">
    <property type="nucleotide sequence ID" value="NZ_FOXX01000001.1"/>
</dbReference>
<accession>A0A1I5VQ55</accession>
<gene>
    <name evidence="7" type="ORF">SAMN02745910_00209</name>
</gene>
<keyword evidence="2" id="KW-0547">Nucleotide-binding</keyword>
<evidence type="ECO:0000256" key="1">
    <source>
        <dbReference type="ARBA" id="ARBA00022679"/>
    </source>
</evidence>
<dbReference type="InterPro" id="IPR036371">
    <property type="entry name" value="TPK_B1-bd_sf"/>
</dbReference>
<dbReference type="Proteomes" id="UP000182762">
    <property type="component" value="Unassembled WGS sequence"/>
</dbReference>
<evidence type="ECO:0000313" key="8">
    <source>
        <dbReference type="Proteomes" id="UP000182762"/>
    </source>
</evidence>
<dbReference type="EMBL" id="FOXX01000001">
    <property type="protein sequence ID" value="SFQ09571.1"/>
    <property type="molecule type" value="Genomic_DNA"/>
</dbReference>
<dbReference type="PANTHER" id="PTHR41299:SF1">
    <property type="entry name" value="THIAMINE PYROPHOSPHOKINASE"/>
    <property type="match status" value="1"/>
</dbReference>
<keyword evidence="3" id="KW-0418">Kinase</keyword>
<evidence type="ECO:0000256" key="3">
    <source>
        <dbReference type="ARBA" id="ARBA00022777"/>
    </source>
</evidence>
<dbReference type="InterPro" id="IPR036759">
    <property type="entry name" value="TPK_catalytic_sf"/>
</dbReference>
<dbReference type="Pfam" id="PF04263">
    <property type="entry name" value="TPK_catalytic"/>
    <property type="match status" value="1"/>
</dbReference>
<dbReference type="InterPro" id="IPR006282">
    <property type="entry name" value="Thi_PPkinase"/>
</dbReference>
<keyword evidence="4" id="KW-0067">ATP-binding</keyword>
<dbReference type="EC" id="2.7.6.2" evidence="5"/>
<keyword evidence="8" id="KW-1185">Reference proteome</keyword>
<dbReference type="SUPFAM" id="SSF63862">
    <property type="entry name" value="Thiamin pyrophosphokinase, substrate-binding domain"/>
    <property type="match status" value="1"/>
</dbReference>
<sequence length="210" mass="23796">MKINILAGAPQSTIPPLQDGETKWIGVDRGVYTLMEQGIMPIQAFGDFDSLTELELKHIQDVFPELKVYPAEKDETDLEIAVNWALNQEIEEIDIYGATGGRLDHMFGGISLIYKALQKNVRVRLIDKQNTLTMYKEGTYNIKAHSLYKYISFVPFSLEVENLTLKGFKYPLHKRCVPVGSTLCISNELIQQNGTFSFTKGILMMIRSND</sequence>
<proteinExistence type="predicted"/>
<dbReference type="GeneID" id="93708987"/>
<evidence type="ECO:0000259" key="6">
    <source>
        <dbReference type="SMART" id="SM00983"/>
    </source>
</evidence>
<evidence type="ECO:0000313" key="7">
    <source>
        <dbReference type="EMBL" id="SFQ09571.1"/>
    </source>
</evidence>
<evidence type="ECO:0000256" key="5">
    <source>
        <dbReference type="NCBIfam" id="TIGR01378"/>
    </source>
</evidence>
<comment type="caution">
    <text evidence="7">The sequence shown here is derived from an EMBL/GenBank/DDBJ whole genome shotgun (WGS) entry which is preliminary data.</text>
</comment>
<dbReference type="Gene3D" id="3.40.50.10240">
    <property type="entry name" value="Thiamin pyrophosphokinase, catalytic domain"/>
    <property type="match status" value="1"/>
</dbReference>
<dbReference type="InterPro" id="IPR007371">
    <property type="entry name" value="TPK_catalytic"/>
</dbReference>
<protein>
    <recommendedName>
        <fullName evidence="5">Thiamine diphosphokinase</fullName>
        <ecNumber evidence="5">2.7.6.2</ecNumber>
    </recommendedName>
</protein>
<name>A0A1I5VQ55_9BACI</name>
<dbReference type="SUPFAM" id="SSF63999">
    <property type="entry name" value="Thiamin pyrophosphokinase, catalytic domain"/>
    <property type="match status" value="1"/>
</dbReference>